<organism evidence="1 2">
    <name type="scientific">Algoriphagus alkaliphilus</name>
    <dbReference type="NCBI Taxonomy" id="279824"/>
    <lineage>
        <taxon>Bacteria</taxon>
        <taxon>Pseudomonadati</taxon>
        <taxon>Bacteroidota</taxon>
        <taxon>Cytophagia</taxon>
        <taxon>Cytophagales</taxon>
        <taxon>Cyclobacteriaceae</taxon>
        <taxon>Algoriphagus</taxon>
    </lineage>
</organism>
<keyword evidence="2" id="KW-1185">Reference proteome</keyword>
<dbReference type="STRING" id="279824.SAMN03080617_00710"/>
<gene>
    <name evidence="1" type="ORF">SAMN03080617_00710</name>
</gene>
<dbReference type="AlphaFoldDB" id="A0A1G5VUB2"/>
<dbReference type="EMBL" id="FMXE01000004">
    <property type="protein sequence ID" value="SDA49314.1"/>
    <property type="molecule type" value="Genomic_DNA"/>
</dbReference>
<protein>
    <submittedName>
        <fullName evidence="1">Uncharacterized protein</fullName>
    </submittedName>
</protein>
<sequence length="80" mass="9305">MIGRLKNSRLEELDRRAGLKNYLAWSIDRAFLKLFPADYHRKRHRFSQISLPNFQKIIINLGVAIFPPTATAYLPTVTAY</sequence>
<name>A0A1G5VUB2_9BACT</name>
<evidence type="ECO:0000313" key="2">
    <source>
        <dbReference type="Proteomes" id="UP000198756"/>
    </source>
</evidence>
<evidence type="ECO:0000313" key="1">
    <source>
        <dbReference type="EMBL" id="SDA49314.1"/>
    </source>
</evidence>
<accession>A0A1G5VUB2</accession>
<proteinExistence type="predicted"/>
<dbReference type="Proteomes" id="UP000198756">
    <property type="component" value="Unassembled WGS sequence"/>
</dbReference>
<reference evidence="2" key="1">
    <citation type="submission" date="2016-10" db="EMBL/GenBank/DDBJ databases">
        <authorList>
            <person name="Varghese N."/>
            <person name="Submissions S."/>
        </authorList>
    </citation>
    <scope>NUCLEOTIDE SEQUENCE [LARGE SCALE GENOMIC DNA]</scope>
    <source>
        <strain evidence="2">DSM 22703</strain>
    </source>
</reference>